<dbReference type="PATRIC" id="fig|1072256.5.peg.1698"/>
<keyword evidence="17" id="KW-1185">Reference proteome</keyword>
<dbReference type="PANTHER" id="PTHR11985:SF35">
    <property type="entry name" value="ANAEROBIC GLYCEROL-3-PHOSPHATE DEHYDROGENASE SUBUNIT A"/>
    <property type="match status" value="1"/>
</dbReference>
<evidence type="ECO:0000313" key="17">
    <source>
        <dbReference type="Proteomes" id="UP000035548"/>
    </source>
</evidence>
<name>A0A0G3HEI8_9CORY</name>
<evidence type="ECO:0000256" key="1">
    <source>
        <dbReference type="ARBA" id="ARBA00001917"/>
    </source>
</evidence>
<evidence type="ECO:0000256" key="9">
    <source>
        <dbReference type="ARBA" id="ARBA00022630"/>
    </source>
</evidence>
<evidence type="ECO:0000256" key="7">
    <source>
        <dbReference type="ARBA" id="ARBA00013029"/>
    </source>
</evidence>
<comment type="pathway">
    <text evidence="4">Polyol metabolism; glycerol degradation via glycerol kinase pathway; glycerone phosphate from sn-glycerol 3-phosphate (anaerobic route): step 1/1.</text>
</comment>
<dbReference type="Pfam" id="PF04324">
    <property type="entry name" value="Fer2_BFD"/>
    <property type="match status" value="1"/>
</dbReference>
<dbReference type="RefSeq" id="WP_047260059.1">
    <property type="nucleotide sequence ID" value="NZ_CP011546.1"/>
</dbReference>
<evidence type="ECO:0000256" key="4">
    <source>
        <dbReference type="ARBA" id="ARBA00005157"/>
    </source>
</evidence>
<dbReference type="UniPathway" id="UPA00618">
    <property type="reaction ID" value="UER00673"/>
</dbReference>
<evidence type="ECO:0000259" key="14">
    <source>
        <dbReference type="Pfam" id="PF01266"/>
    </source>
</evidence>
<dbReference type="PANTHER" id="PTHR11985">
    <property type="entry name" value="GLYCEROL-3-PHOSPHATE DEHYDROGENASE"/>
    <property type="match status" value="1"/>
</dbReference>
<protein>
    <recommendedName>
        <fullName evidence="7">glycerol-3-phosphate dehydrogenase</fullName>
        <ecNumber evidence="7">1.1.5.3</ecNumber>
    </recommendedName>
</protein>
<dbReference type="Gene3D" id="1.10.10.1100">
    <property type="entry name" value="BFD-like [2Fe-2S]-binding domain"/>
    <property type="match status" value="1"/>
</dbReference>
<feature type="domain" description="BFD-like [2Fe-2S]-binding" evidence="15">
    <location>
        <begin position="412"/>
        <end position="462"/>
    </location>
</feature>
<dbReference type="SUPFAM" id="SSF54373">
    <property type="entry name" value="FAD-linked reductases, C-terminal domain"/>
    <property type="match status" value="1"/>
</dbReference>
<dbReference type="InterPro" id="IPR036188">
    <property type="entry name" value="FAD/NAD-bd_sf"/>
</dbReference>
<evidence type="ECO:0000256" key="3">
    <source>
        <dbReference type="ARBA" id="ARBA00004202"/>
    </source>
</evidence>
<comment type="subunit">
    <text evidence="6">Composed of a catalytic GlpA/B dimer and of membrane bound GlpC.</text>
</comment>
<organism evidence="16 17">
    <name type="scientific">Corynebacterium uterequi</name>
    <dbReference type="NCBI Taxonomy" id="1072256"/>
    <lineage>
        <taxon>Bacteria</taxon>
        <taxon>Bacillati</taxon>
        <taxon>Actinomycetota</taxon>
        <taxon>Actinomycetes</taxon>
        <taxon>Mycobacteriales</taxon>
        <taxon>Corynebacteriaceae</taxon>
        <taxon>Corynebacterium</taxon>
    </lineage>
</organism>
<evidence type="ECO:0000256" key="5">
    <source>
        <dbReference type="ARBA" id="ARBA00007330"/>
    </source>
</evidence>
<dbReference type="SUPFAM" id="SSF51905">
    <property type="entry name" value="FAD/NAD(P)-binding domain"/>
    <property type="match status" value="1"/>
</dbReference>
<reference evidence="17" key="2">
    <citation type="submission" date="2015-05" db="EMBL/GenBank/DDBJ databases">
        <title>Complete genome sequence of Corynebacterium uterequi DSM 45634, isolated from the uterus of a maiden mare.</title>
        <authorList>
            <person name="Ruckert C."/>
            <person name="Albersmeier A."/>
            <person name="Winkler A."/>
            <person name="Tauch A."/>
        </authorList>
    </citation>
    <scope>NUCLEOTIDE SEQUENCE [LARGE SCALE GENOMIC DNA]</scope>
    <source>
        <strain evidence="17">DSM 45634</strain>
    </source>
</reference>
<keyword evidence="12" id="KW-0472">Membrane</keyword>
<proteinExistence type="inferred from homology"/>
<dbReference type="GO" id="GO:0046168">
    <property type="term" value="P:glycerol-3-phosphate catabolic process"/>
    <property type="evidence" value="ECO:0007669"/>
    <property type="project" value="TreeGrafter"/>
</dbReference>
<dbReference type="GO" id="GO:0019563">
    <property type="term" value="P:glycerol catabolic process"/>
    <property type="evidence" value="ECO:0007669"/>
    <property type="project" value="UniProtKB-UniPathway"/>
</dbReference>
<evidence type="ECO:0000256" key="12">
    <source>
        <dbReference type="ARBA" id="ARBA00023136"/>
    </source>
</evidence>
<dbReference type="OrthoDB" id="9766796at2"/>
<dbReference type="CDD" id="cd19946">
    <property type="entry name" value="GlpA-like_Fer2_BFD-like"/>
    <property type="match status" value="1"/>
</dbReference>
<reference evidence="16 17" key="1">
    <citation type="journal article" date="2015" name="Genome Announc.">
        <title>Virulence Factor Genes Detected in the Complete Genome Sequence of Corynebacterium uterequi DSM 45634, Isolated from the Uterus of a Maiden Mare.</title>
        <authorList>
            <person name="Ruckert C."/>
            <person name="Kriete M."/>
            <person name="Jaenicke S."/>
            <person name="Winkler A."/>
            <person name="Tauch A."/>
        </authorList>
    </citation>
    <scope>NUCLEOTIDE SEQUENCE [LARGE SCALE GENOMIC DNA]</scope>
    <source>
        <strain evidence="16 17">DSM 45634</strain>
    </source>
</reference>
<dbReference type="GO" id="GO:0010181">
    <property type="term" value="F:FMN binding"/>
    <property type="evidence" value="ECO:0007669"/>
    <property type="project" value="InterPro"/>
</dbReference>
<keyword evidence="11 16" id="KW-0560">Oxidoreductase</keyword>
<evidence type="ECO:0000256" key="10">
    <source>
        <dbReference type="ARBA" id="ARBA00022827"/>
    </source>
</evidence>
<comment type="subcellular location">
    <subcellularLocation>
        <location evidence="3">Cell membrane</location>
        <topology evidence="3">Peripheral membrane protein</topology>
    </subcellularLocation>
</comment>
<dbReference type="KEGG" id="cut:CUTER_08610"/>
<dbReference type="InterPro" id="IPR007419">
    <property type="entry name" value="BFD-like_2Fe2S-bd_dom"/>
</dbReference>
<dbReference type="InterPro" id="IPR017752">
    <property type="entry name" value="G3P_DH_GlpA_su"/>
</dbReference>
<dbReference type="AlphaFoldDB" id="A0A0G3HEI8"/>
<dbReference type="GO" id="GO:0050660">
    <property type="term" value="F:flavin adenine dinucleotide binding"/>
    <property type="evidence" value="ECO:0007669"/>
    <property type="project" value="InterPro"/>
</dbReference>
<dbReference type="Gene3D" id="3.30.9.10">
    <property type="entry name" value="D-Amino Acid Oxidase, subunit A, domain 2"/>
    <property type="match status" value="1"/>
</dbReference>
<sequence>MVHFECDVVVIGGGSTGAGCVRDVAMRGLRAILVERADLAQGTSGRFHGLLHSGGRYVVSDPQSATECAEENEILRRIHPDAVEDTGGLFVVTPEDDDAYGDQFLAGCHATGVPVEEISPAEALRREPRLNPGLTRAFAVRDGSVDGWAMVRGCVRSAEQYGATTLTYHRAEEILREGDHVTGVRCTNEKTGEEVLISCRGVINAGGPWAGTIADSAGCPGLEVVSGRGIMVAMNHRLVNTVINRCIYPSDGDILVPAHTVSIIGTTDQEADDPDYLEIPSKEIQQMLDAGEILVPGFRQSRAVHAWAGARPLVKDSRVDAHDTRHMSRGMLIVDHSRRDGLRGFFSIIGGKLTTYRLMAEKVVDQLCEQMGHDAPCRTATEAVPTAHSEELHKITDRLADREDDRLAEQTLCECELVTRPMIEKALAMQPHANLDDIRREVRLGMGPCQGTFCGARAAGVVHEQQPDADRTTTLLRLFFKNRGQGLAPLLTGQQLHEAALNRWVISGLLDVDHLPASSDAAKRATGDLYYLHKEGSQA</sequence>
<dbReference type="NCBIfam" id="TIGR03377">
    <property type="entry name" value="glycerol3P_GlpA"/>
    <property type="match status" value="1"/>
</dbReference>
<comment type="similarity">
    <text evidence="5">Belongs to the FAD-dependent glycerol-3-phosphate dehydrogenase family.</text>
</comment>
<evidence type="ECO:0000256" key="13">
    <source>
        <dbReference type="ARBA" id="ARBA00049055"/>
    </source>
</evidence>
<comment type="cofactor">
    <cofactor evidence="2">
        <name>FAD</name>
        <dbReference type="ChEBI" id="CHEBI:57692"/>
    </cofactor>
</comment>
<accession>A0A0G3HEI8</accession>
<dbReference type="EMBL" id="CP011546">
    <property type="protein sequence ID" value="AKK11704.1"/>
    <property type="molecule type" value="Genomic_DNA"/>
</dbReference>
<dbReference type="EC" id="1.1.5.3" evidence="7"/>
<keyword evidence="10" id="KW-0274">FAD</keyword>
<evidence type="ECO:0000256" key="6">
    <source>
        <dbReference type="ARBA" id="ARBA00011331"/>
    </source>
</evidence>
<comment type="catalytic activity">
    <reaction evidence="13">
        <text>a quinone + sn-glycerol 3-phosphate = dihydroxyacetone phosphate + a quinol</text>
        <dbReference type="Rhea" id="RHEA:18977"/>
        <dbReference type="ChEBI" id="CHEBI:24646"/>
        <dbReference type="ChEBI" id="CHEBI:57597"/>
        <dbReference type="ChEBI" id="CHEBI:57642"/>
        <dbReference type="ChEBI" id="CHEBI:132124"/>
        <dbReference type="EC" id="1.1.5.3"/>
    </reaction>
</comment>
<evidence type="ECO:0000256" key="8">
    <source>
        <dbReference type="ARBA" id="ARBA00022475"/>
    </source>
</evidence>
<evidence type="ECO:0000256" key="11">
    <source>
        <dbReference type="ARBA" id="ARBA00023002"/>
    </source>
</evidence>
<evidence type="ECO:0000256" key="2">
    <source>
        <dbReference type="ARBA" id="ARBA00001974"/>
    </source>
</evidence>
<dbReference type="Gene3D" id="3.50.50.60">
    <property type="entry name" value="FAD/NAD(P)-binding domain"/>
    <property type="match status" value="3"/>
</dbReference>
<dbReference type="STRING" id="1072256.CUTER_08610"/>
<dbReference type="InterPro" id="IPR000447">
    <property type="entry name" value="G3P_DH_FAD-dep"/>
</dbReference>
<dbReference type="PRINTS" id="PR01001">
    <property type="entry name" value="FADG3PDH"/>
</dbReference>
<dbReference type="Pfam" id="PF01266">
    <property type="entry name" value="DAO"/>
    <property type="match status" value="1"/>
</dbReference>
<comment type="cofactor">
    <cofactor evidence="1">
        <name>FMN</name>
        <dbReference type="ChEBI" id="CHEBI:58210"/>
    </cofactor>
</comment>
<dbReference type="GO" id="GO:0004368">
    <property type="term" value="F:glycerol-3-phosphate dehydrogenase (quinone) activity"/>
    <property type="evidence" value="ECO:0007669"/>
    <property type="project" value="UniProtKB-EC"/>
</dbReference>
<evidence type="ECO:0000313" key="16">
    <source>
        <dbReference type="EMBL" id="AKK11704.1"/>
    </source>
</evidence>
<evidence type="ECO:0000259" key="15">
    <source>
        <dbReference type="Pfam" id="PF04324"/>
    </source>
</evidence>
<dbReference type="GO" id="GO:0009331">
    <property type="term" value="C:glycerol-3-phosphate dehydrogenase (FAD) complex"/>
    <property type="evidence" value="ECO:0007669"/>
    <property type="project" value="InterPro"/>
</dbReference>
<keyword evidence="8" id="KW-1003">Cell membrane</keyword>
<dbReference type="InterPro" id="IPR041854">
    <property type="entry name" value="BFD-like_2Fe2S-bd_dom_sf"/>
</dbReference>
<dbReference type="NCBIfam" id="NF008313">
    <property type="entry name" value="PRK11101.1"/>
    <property type="match status" value="1"/>
</dbReference>
<dbReference type="Proteomes" id="UP000035548">
    <property type="component" value="Chromosome"/>
</dbReference>
<dbReference type="PROSITE" id="PS00978">
    <property type="entry name" value="FAD_G3PDH_2"/>
    <property type="match status" value="1"/>
</dbReference>
<dbReference type="InterPro" id="IPR006076">
    <property type="entry name" value="FAD-dep_OxRdtase"/>
</dbReference>
<dbReference type="GO" id="GO:0005886">
    <property type="term" value="C:plasma membrane"/>
    <property type="evidence" value="ECO:0007669"/>
    <property type="project" value="UniProtKB-SubCell"/>
</dbReference>
<gene>
    <name evidence="16" type="ORF">CUTER_08610</name>
</gene>
<keyword evidence="9" id="KW-0285">Flavoprotein</keyword>
<feature type="domain" description="FAD dependent oxidoreductase" evidence="14">
    <location>
        <begin position="7"/>
        <end position="355"/>
    </location>
</feature>